<dbReference type="GeneID" id="26842944"/>
<keyword evidence="3" id="KW-1185">Reference proteome</keyword>
<comment type="caution">
    <text evidence="2">The sequence shown here is derived from an EMBL/GenBank/DDBJ whole genome shotgun (WGS) entry which is preliminary data.</text>
</comment>
<dbReference type="EMBL" id="LMYN01000353">
    <property type="protein sequence ID" value="KRZ98306.1"/>
    <property type="molecule type" value="Genomic_DNA"/>
</dbReference>
<feature type="transmembrane region" description="Helical" evidence="1">
    <location>
        <begin position="6"/>
        <end position="22"/>
    </location>
</feature>
<dbReference type="Pfam" id="PF11309">
    <property type="entry name" value="DUF3112"/>
    <property type="match status" value="1"/>
</dbReference>
<keyword evidence="1" id="KW-1133">Transmembrane helix</keyword>
<proteinExistence type="predicted"/>
<feature type="transmembrane region" description="Helical" evidence="1">
    <location>
        <begin position="34"/>
        <end position="56"/>
    </location>
</feature>
<dbReference type="Proteomes" id="UP000054251">
    <property type="component" value="Unassembled WGS sequence"/>
</dbReference>
<accession>A0A0V1PQ57</accession>
<sequence>MVILVIGFTVFVAVFPFYHFLSKSVFENRAANKASSILVVVYSVTSLSLLGLAYFFGPAKDDKELYTYQPWWLESFSPFYFTPPGAAQQVAKSFIMRNGRHCLAPRVIASTHGYYNVIKGLSNQRGDMKHKKSLAIIAISTIFFFIGAVCRAISVFQDRFMEEGGVIYKPIIMYITCEGGFRINY</sequence>
<evidence type="ECO:0000313" key="3">
    <source>
        <dbReference type="Proteomes" id="UP000054251"/>
    </source>
</evidence>
<keyword evidence="1" id="KW-0472">Membrane</keyword>
<dbReference type="AlphaFoldDB" id="A0A0V1PQ57"/>
<dbReference type="RefSeq" id="XP_015464409.1">
    <property type="nucleotide sequence ID" value="XM_015614764.1"/>
</dbReference>
<evidence type="ECO:0000256" key="1">
    <source>
        <dbReference type="SAM" id="Phobius"/>
    </source>
</evidence>
<dbReference type="PANTHER" id="PTHR35184:SF1">
    <property type="entry name" value="INTEGRAL MEMBRANE PROTEIN"/>
    <property type="match status" value="1"/>
</dbReference>
<dbReference type="OrthoDB" id="3357002at2759"/>
<name>A0A0V1PQ57_9ASCO</name>
<feature type="transmembrane region" description="Helical" evidence="1">
    <location>
        <begin position="134"/>
        <end position="153"/>
    </location>
</feature>
<evidence type="ECO:0000313" key="2">
    <source>
        <dbReference type="EMBL" id="KRZ98306.1"/>
    </source>
</evidence>
<protein>
    <submittedName>
        <fullName evidence="2">Uncharacterized protein</fullName>
    </submittedName>
</protein>
<organism evidence="2 3">
    <name type="scientific">Debaryomyces fabryi</name>
    <dbReference type="NCBI Taxonomy" id="58627"/>
    <lineage>
        <taxon>Eukaryota</taxon>
        <taxon>Fungi</taxon>
        <taxon>Dikarya</taxon>
        <taxon>Ascomycota</taxon>
        <taxon>Saccharomycotina</taxon>
        <taxon>Pichiomycetes</taxon>
        <taxon>Debaryomycetaceae</taxon>
        <taxon>Debaryomyces</taxon>
    </lineage>
</organism>
<keyword evidence="1" id="KW-0812">Transmembrane</keyword>
<gene>
    <name evidence="2" type="ORF">AC631_05935</name>
</gene>
<dbReference type="InterPro" id="IPR021460">
    <property type="entry name" value="DUF3112"/>
</dbReference>
<dbReference type="PANTHER" id="PTHR35184">
    <property type="entry name" value="YALI0C10208P"/>
    <property type="match status" value="1"/>
</dbReference>
<reference evidence="2 3" key="1">
    <citation type="submission" date="2015-11" db="EMBL/GenBank/DDBJ databases">
        <title>The genome of Debaryomyces fabryi.</title>
        <authorList>
            <person name="Tafer H."/>
            <person name="Lopandic K."/>
        </authorList>
    </citation>
    <scope>NUCLEOTIDE SEQUENCE [LARGE SCALE GENOMIC DNA]</scope>
    <source>
        <strain evidence="2 3">CBS 789</strain>
    </source>
</reference>